<dbReference type="OMA" id="WIMRSAK"/>
<sequence>MDSVMAAWMYCMSRSWSKLKVSPLVSPLLADARRTERISRTILSSTSGRPDTSQRNQVNADDVVSRPAMRKLVTTSRRLSSLCSPLAAKRDRKSSLRASPASPLSLRSRTIRSAKPWIVARASRIRLSGSMLNSLLKRHTDLTGDMNRSMSASCASLNARMNSALWGEAMLSSARHAGSSSKATWQMLSNAKRSSTSCKSSVRPSRSARRRSGSSLSTTSDLTVSTTKLLSERLLNS</sequence>
<organism evidence="2">
    <name type="scientific">Oryza brachyantha</name>
    <name type="common">malo sina</name>
    <dbReference type="NCBI Taxonomy" id="4533"/>
    <lineage>
        <taxon>Eukaryota</taxon>
        <taxon>Viridiplantae</taxon>
        <taxon>Streptophyta</taxon>
        <taxon>Embryophyta</taxon>
        <taxon>Tracheophyta</taxon>
        <taxon>Spermatophyta</taxon>
        <taxon>Magnoliopsida</taxon>
        <taxon>Liliopsida</taxon>
        <taxon>Poales</taxon>
        <taxon>Poaceae</taxon>
        <taxon>BOP clade</taxon>
        <taxon>Oryzoideae</taxon>
        <taxon>Oryzeae</taxon>
        <taxon>Oryzinae</taxon>
        <taxon>Oryza</taxon>
    </lineage>
</organism>
<dbReference type="Proteomes" id="UP000006038">
    <property type="component" value="Chromosome 1"/>
</dbReference>
<dbReference type="EnsemblPlants" id="OB01G43110.1">
    <property type="protein sequence ID" value="OB01G43110.1"/>
    <property type="gene ID" value="OB01G43110"/>
</dbReference>
<feature type="region of interest" description="Disordered" evidence="1">
    <location>
        <begin position="184"/>
        <end position="222"/>
    </location>
</feature>
<evidence type="ECO:0000256" key="1">
    <source>
        <dbReference type="SAM" id="MobiDB-lite"/>
    </source>
</evidence>
<dbReference type="AlphaFoldDB" id="J3L505"/>
<feature type="region of interest" description="Disordered" evidence="1">
    <location>
        <begin position="40"/>
        <end position="59"/>
    </location>
</feature>
<evidence type="ECO:0000313" key="2">
    <source>
        <dbReference type="EnsemblPlants" id="OB01G43110.1"/>
    </source>
</evidence>
<evidence type="ECO:0000313" key="3">
    <source>
        <dbReference type="Proteomes" id="UP000006038"/>
    </source>
</evidence>
<dbReference type="Gramene" id="OB01G43110.1">
    <property type="protein sequence ID" value="OB01G43110.1"/>
    <property type="gene ID" value="OB01G43110"/>
</dbReference>
<dbReference type="HOGENOM" id="CLU_082865_0_0_1"/>
<protein>
    <submittedName>
        <fullName evidence="2">Uncharacterized protein</fullName>
    </submittedName>
</protein>
<reference evidence="2" key="1">
    <citation type="journal article" date="2013" name="Nat. Commun.">
        <title>Whole-genome sequencing of Oryza brachyantha reveals mechanisms underlying Oryza genome evolution.</title>
        <authorList>
            <person name="Chen J."/>
            <person name="Huang Q."/>
            <person name="Gao D."/>
            <person name="Wang J."/>
            <person name="Lang Y."/>
            <person name="Liu T."/>
            <person name="Li B."/>
            <person name="Bai Z."/>
            <person name="Luis Goicoechea J."/>
            <person name="Liang C."/>
            <person name="Chen C."/>
            <person name="Zhang W."/>
            <person name="Sun S."/>
            <person name="Liao Y."/>
            <person name="Zhang X."/>
            <person name="Yang L."/>
            <person name="Song C."/>
            <person name="Wang M."/>
            <person name="Shi J."/>
            <person name="Liu G."/>
            <person name="Liu J."/>
            <person name="Zhou H."/>
            <person name="Zhou W."/>
            <person name="Yu Q."/>
            <person name="An N."/>
            <person name="Chen Y."/>
            <person name="Cai Q."/>
            <person name="Wang B."/>
            <person name="Liu B."/>
            <person name="Min J."/>
            <person name="Huang Y."/>
            <person name="Wu H."/>
            <person name="Li Z."/>
            <person name="Zhang Y."/>
            <person name="Yin Y."/>
            <person name="Song W."/>
            <person name="Jiang J."/>
            <person name="Jackson S.A."/>
            <person name="Wing R.A."/>
            <person name="Wang J."/>
            <person name="Chen M."/>
        </authorList>
    </citation>
    <scope>NUCLEOTIDE SEQUENCE [LARGE SCALE GENOMIC DNA]</scope>
    <source>
        <strain evidence="2">cv. IRGC 101232</strain>
    </source>
</reference>
<proteinExistence type="predicted"/>
<feature type="compositionally biased region" description="Polar residues" evidence="1">
    <location>
        <begin position="41"/>
        <end position="59"/>
    </location>
</feature>
<reference evidence="2" key="2">
    <citation type="submission" date="2013-04" db="UniProtKB">
        <authorList>
            <consortium name="EnsemblPlants"/>
        </authorList>
    </citation>
    <scope>IDENTIFICATION</scope>
</reference>
<feature type="compositionally biased region" description="Low complexity" evidence="1">
    <location>
        <begin position="213"/>
        <end position="222"/>
    </location>
</feature>
<keyword evidence="3" id="KW-1185">Reference proteome</keyword>
<feature type="compositionally biased region" description="Polar residues" evidence="1">
    <location>
        <begin position="184"/>
        <end position="199"/>
    </location>
</feature>
<name>J3L505_ORYBR</name>
<accession>J3L505</accession>